<feature type="region of interest" description="Disordered" evidence="1">
    <location>
        <begin position="162"/>
        <end position="203"/>
    </location>
</feature>
<organism evidence="2 3">
    <name type="scientific">Podarcis lilfordi</name>
    <name type="common">Lilford's wall lizard</name>
    <dbReference type="NCBI Taxonomy" id="74358"/>
    <lineage>
        <taxon>Eukaryota</taxon>
        <taxon>Metazoa</taxon>
        <taxon>Chordata</taxon>
        <taxon>Craniata</taxon>
        <taxon>Vertebrata</taxon>
        <taxon>Euteleostomi</taxon>
        <taxon>Lepidosauria</taxon>
        <taxon>Squamata</taxon>
        <taxon>Bifurcata</taxon>
        <taxon>Unidentata</taxon>
        <taxon>Episquamata</taxon>
        <taxon>Laterata</taxon>
        <taxon>Lacertibaenia</taxon>
        <taxon>Lacertidae</taxon>
        <taxon>Podarcis</taxon>
    </lineage>
</organism>
<gene>
    <name evidence="2" type="ORF">PODLI_1B033506</name>
</gene>
<feature type="region of interest" description="Disordered" evidence="1">
    <location>
        <begin position="15"/>
        <end position="40"/>
    </location>
</feature>
<sequence length="203" mass="21590">MWPLGGPLAFDVAGAGRSSAAAQPKPDLPSSAKEASAEFQRAEQARGKLSLLFEFPFPGVGGGIPLARAGSAGWKLSAGLGERGSHLPGVRELTPHFSSSSYSAAADFALLWTRRSQAEQATLQAGFESSPETQEQHKKLLEEQEEHGCFGKHRAHTVSPSKAHLGSVGHRPDHPCHHRCHDLPALVPSDSSDHLQSPDTPNT</sequence>
<proteinExistence type="predicted"/>
<evidence type="ECO:0000313" key="3">
    <source>
        <dbReference type="Proteomes" id="UP001178461"/>
    </source>
</evidence>
<keyword evidence="3" id="KW-1185">Reference proteome</keyword>
<name>A0AA35NWH1_9SAUR</name>
<dbReference type="Proteomes" id="UP001178461">
    <property type="component" value="Chromosome 2"/>
</dbReference>
<dbReference type="EMBL" id="OX395127">
    <property type="protein sequence ID" value="CAI5766766.1"/>
    <property type="molecule type" value="Genomic_DNA"/>
</dbReference>
<evidence type="ECO:0000313" key="2">
    <source>
        <dbReference type="EMBL" id="CAI5766766.1"/>
    </source>
</evidence>
<protein>
    <submittedName>
        <fullName evidence="2">Uncharacterized protein</fullName>
    </submittedName>
</protein>
<accession>A0AA35NWH1</accession>
<reference evidence="2" key="1">
    <citation type="submission" date="2022-12" db="EMBL/GenBank/DDBJ databases">
        <authorList>
            <person name="Alioto T."/>
            <person name="Alioto T."/>
            <person name="Gomez Garrido J."/>
        </authorList>
    </citation>
    <scope>NUCLEOTIDE SEQUENCE</scope>
</reference>
<dbReference type="AlphaFoldDB" id="A0AA35NWH1"/>
<evidence type="ECO:0000256" key="1">
    <source>
        <dbReference type="SAM" id="MobiDB-lite"/>
    </source>
</evidence>
<feature type="compositionally biased region" description="Polar residues" evidence="1">
    <location>
        <begin position="194"/>
        <end position="203"/>
    </location>
</feature>